<evidence type="ECO:0008006" key="5">
    <source>
        <dbReference type="Google" id="ProtNLM"/>
    </source>
</evidence>
<evidence type="ECO:0000256" key="1">
    <source>
        <dbReference type="ARBA" id="ARBA00022729"/>
    </source>
</evidence>
<name>A0A6M5Z238_9BACT</name>
<dbReference type="InterPro" id="IPR043504">
    <property type="entry name" value="Peptidase_S1_PA_chymotrypsin"/>
</dbReference>
<dbReference type="AlphaFoldDB" id="A0A6M5Z238"/>
<organism evidence="3 4">
    <name type="scientific">Frigoriglobus tundricola</name>
    <dbReference type="NCBI Taxonomy" id="2774151"/>
    <lineage>
        <taxon>Bacteria</taxon>
        <taxon>Pseudomonadati</taxon>
        <taxon>Planctomycetota</taxon>
        <taxon>Planctomycetia</taxon>
        <taxon>Gemmatales</taxon>
        <taxon>Gemmataceae</taxon>
        <taxon>Frigoriglobus</taxon>
    </lineage>
</organism>
<evidence type="ECO:0000313" key="4">
    <source>
        <dbReference type="Proteomes" id="UP000503447"/>
    </source>
</evidence>
<proteinExistence type="predicted"/>
<dbReference type="KEGG" id="ftj:FTUN_7894"/>
<dbReference type="EMBL" id="CP053452">
    <property type="protein sequence ID" value="QJX00269.1"/>
    <property type="molecule type" value="Genomic_DNA"/>
</dbReference>
<evidence type="ECO:0000256" key="2">
    <source>
        <dbReference type="SAM" id="MobiDB-lite"/>
    </source>
</evidence>
<protein>
    <recommendedName>
        <fullName evidence="5">Serine protease</fullName>
    </recommendedName>
</protein>
<evidence type="ECO:0000313" key="3">
    <source>
        <dbReference type="EMBL" id="QJX00269.1"/>
    </source>
</evidence>
<dbReference type="Proteomes" id="UP000503447">
    <property type="component" value="Chromosome"/>
</dbReference>
<accession>A0A6M5Z238</accession>
<feature type="region of interest" description="Disordered" evidence="2">
    <location>
        <begin position="52"/>
        <end position="79"/>
    </location>
</feature>
<reference evidence="4" key="1">
    <citation type="submission" date="2020-05" db="EMBL/GenBank/DDBJ databases">
        <title>Frigoriglobus tundricola gen. nov., sp. nov., a psychrotolerant cellulolytic planctomycete of the family Gemmataceae with two divergent copies of 16S rRNA gene.</title>
        <authorList>
            <person name="Kulichevskaya I.S."/>
            <person name="Ivanova A.A."/>
            <person name="Naumoff D.G."/>
            <person name="Beletsky A.V."/>
            <person name="Rijpstra W.I.C."/>
            <person name="Sinninghe Damste J.S."/>
            <person name="Mardanov A.V."/>
            <person name="Ravin N.V."/>
            <person name="Dedysh S.N."/>
        </authorList>
    </citation>
    <scope>NUCLEOTIDE SEQUENCE [LARGE SCALE GENOMIC DNA]</scope>
    <source>
        <strain evidence="4">PL17</strain>
    </source>
</reference>
<gene>
    <name evidence="3" type="ORF">FTUN_7894</name>
</gene>
<dbReference type="SUPFAM" id="SSF50494">
    <property type="entry name" value="Trypsin-like serine proteases"/>
    <property type="match status" value="1"/>
</dbReference>
<dbReference type="PANTHER" id="PTHR15462:SF19">
    <property type="entry name" value="PEPTIDASE S1 DOMAIN-CONTAINING PROTEIN"/>
    <property type="match status" value="1"/>
</dbReference>
<dbReference type="PANTHER" id="PTHR15462">
    <property type="entry name" value="SERINE PROTEASE"/>
    <property type="match status" value="1"/>
</dbReference>
<sequence length="319" mass="34305">MATRRPLDGNTASPEQLVAEMVEWTTEDFLAAEPYPLPEITETMLSDYLDQLASPSEKGGSFLPGGPPSPVDDKDSKDAGLLAGFPYPPPFNQHEVLVPYTTYPYCTIGKLFFKQGTGSYVASAAAIGKNGIWTAGHCVHSGNGQPSGWSTNLVFVPGYKDGAAPFGQFTMKQLFCRTNWYQKGNPGGLFEDMGAAILNPLNGRMLSQVVGWLGFAWNFPRNQIWTSLGYPAAPPFNGMRMFQDTAPYANDGAVPGSPSPIGIGCSMTGGCSGGPWVLGLGSTNRVNGHNSYRPNDQPLEIYSPYFGDNAHSLMQLVVQ</sequence>
<keyword evidence="4" id="KW-1185">Reference proteome</keyword>
<dbReference type="InterPro" id="IPR009003">
    <property type="entry name" value="Peptidase_S1_PA"/>
</dbReference>
<dbReference type="RefSeq" id="WP_171475055.1">
    <property type="nucleotide sequence ID" value="NZ_CP053452.2"/>
</dbReference>
<dbReference type="Gene3D" id="2.40.10.10">
    <property type="entry name" value="Trypsin-like serine proteases"/>
    <property type="match status" value="2"/>
</dbReference>
<keyword evidence="1" id="KW-0732">Signal</keyword>
<dbReference type="InterPro" id="IPR050966">
    <property type="entry name" value="Glutamyl_endopeptidase"/>
</dbReference>